<dbReference type="Gene3D" id="2.30.30.40">
    <property type="entry name" value="SH3 Domains"/>
    <property type="match status" value="3"/>
</dbReference>
<dbReference type="InterPro" id="IPR036028">
    <property type="entry name" value="SH3-like_dom_sf"/>
</dbReference>
<evidence type="ECO:0000256" key="5">
    <source>
        <dbReference type="SAM" id="MobiDB-lite"/>
    </source>
</evidence>
<dbReference type="KEGG" id="bbel:109463797"/>
<dbReference type="Pfam" id="PF00017">
    <property type="entry name" value="SH2"/>
    <property type="match status" value="1"/>
</dbReference>
<dbReference type="CDD" id="cd11765">
    <property type="entry name" value="SH3_Nck_1"/>
    <property type="match status" value="1"/>
</dbReference>
<feature type="region of interest" description="Disordered" evidence="5">
    <location>
        <begin position="109"/>
        <end position="137"/>
    </location>
</feature>
<dbReference type="Gene3D" id="3.30.505.10">
    <property type="entry name" value="SH2 domain"/>
    <property type="match status" value="1"/>
</dbReference>
<dbReference type="RefSeq" id="XP_019616222.1">
    <property type="nucleotide sequence ID" value="XM_019760663.1"/>
</dbReference>
<dbReference type="GO" id="GO:0030971">
    <property type="term" value="F:receptor tyrosine kinase binding"/>
    <property type="evidence" value="ECO:0007669"/>
    <property type="project" value="TreeGrafter"/>
</dbReference>
<dbReference type="PIRSF" id="PIRSF037874">
    <property type="entry name" value="Cytoplasmic_NCK"/>
    <property type="match status" value="1"/>
</dbReference>
<protein>
    <submittedName>
        <fullName evidence="9">Cytoplasmic protein NCK2-like isoform X1</fullName>
    </submittedName>
</protein>
<evidence type="ECO:0000256" key="1">
    <source>
        <dbReference type="ARBA" id="ARBA00022443"/>
    </source>
</evidence>
<evidence type="ECO:0000259" key="7">
    <source>
        <dbReference type="PROSITE" id="PS50002"/>
    </source>
</evidence>
<sequence>MTVGKMVLTTDASKYSLNCFNCLQPEELYSMMTEKEEVVVAKYNYEAQQDQELDIKKNERLTLLDDTRSWWRVQNAKNQVGYVPSNYVKRENSKKGKSIKGIFGIKNKVQRNPSDRSGKQEAEPSVRGRDSPSESHQLNIMATVKFNYTAARDDEISLEKGGKVTVMEKSSDGWWRGEYNGTVGWFPSNYVVEDAEDSGDGVKSTGTVKGGPNAAVTNGAGPVICVVRTLYPFTSRNEEELNFEKGEFLDIIEKPEDDPEWWKARNQQGETGLVPKNYVQVDPGAQPVSFDAVTGITTQLSTTSLNSAVPSPARHPPFPDKDWYYGKITRTQADQWLNQHGGDGDFLVRDSESNEGDYSISLKAPNRNKHFRVQKIDSGGLKIGQRTFMTMDELIEHYKRAPIFNSQSGEEKLYLVRPFLPQGS</sequence>
<dbReference type="InterPro" id="IPR017304">
    <property type="entry name" value="NCK"/>
</dbReference>
<feature type="domain" description="SH3" evidence="7">
    <location>
        <begin position="222"/>
        <end position="284"/>
    </location>
</feature>
<evidence type="ECO:0000313" key="8">
    <source>
        <dbReference type="Proteomes" id="UP000515135"/>
    </source>
</evidence>
<dbReference type="SMART" id="SM00326">
    <property type="entry name" value="SH3"/>
    <property type="match status" value="3"/>
</dbReference>
<dbReference type="GO" id="GO:0005737">
    <property type="term" value="C:cytoplasm"/>
    <property type="evidence" value="ECO:0007669"/>
    <property type="project" value="TreeGrafter"/>
</dbReference>
<dbReference type="GeneID" id="109463797"/>
<keyword evidence="1 4" id="KW-0728">SH3 domain</keyword>
<dbReference type="CDD" id="cd11767">
    <property type="entry name" value="SH3_Nck_3"/>
    <property type="match status" value="1"/>
</dbReference>
<dbReference type="InterPro" id="IPR036860">
    <property type="entry name" value="SH2_dom_sf"/>
</dbReference>
<feature type="domain" description="SH3" evidence="7">
    <location>
        <begin position="137"/>
        <end position="196"/>
    </location>
</feature>
<dbReference type="Proteomes" id="UP000515135">
    <property type="component" value="Unplaced"/>
</dbReference>
<dbReference type="SUPFAM" id="SSF55550">
    <property type="entry name" value="SH2 domain"/>
    <property type="match status" value="1"/>
</dbReference>
<feature type="domain" description="SH2" evidence="6">
    <location>
        <begin position="323"/>
        <end position="419"/>
    </location>
</feature>
<dbReference type="SMART" id="SM00252">
    <property type="entry name" value="SH2"/>
    <property type="match status" value="1"/>
</dbReference>
<dbReference type="AlphaFoldDB" id="A0A6P4YBQ2"/>
<dbReference type="CDD" id="cd11766">
    <property type="entry name" value="SH3_Nck_2"/>
    <property type="match status" value="1"/>
</dbReference>
<proteinExistence type="predicted"/>
<dbReference type="OrthoDB" id="26539at2759"/>
<dbReference type="PROSITE" id="PS50001">
    <property type="entry name" value="SH2"/>
    <property type="match status" value="1"/>
</dbReference>
<dbReference type="InterPro" id="IPR051184">
    <property type="entry name" value="Tyrosine-phos_adapter"/>
</dbReference>
<evidence type="ECO:0000259" key="6">
    <source>
        <dbReference type="PROSITE" id="PS50001"/>
    </source>
</evidence>
<evidence type="ECO:0000256" key="4">
    <source>
        <dbReference type="PROSITE-ProRule" id="PRU00192"/>
    </source>
</evidence>
<dbReference type="FunFam" id="2.30.30.40:FF:000110">
    <property type="entry name" value="Cytoplasmic protein"/>
    <property type="match status" value="1"/>
</dbReference>
<dbReference type="PROSITE" id="PS50002">
    <property type="entry name" value="SH3"/>
    <property type="match status" value="3"/>
</dbReference>
<dbReference type="Pfam" id="PF00018">
    <property type="entry name" value="SH3_1"/>
    <property type="match status" value="3"/>
</dbReference>
<dbReference type="FunFam" id="2.30.30.40:FF:000061">
    <property type="entry name" value="Cytoplasmic protein"/>
    <property type="match status" value="1"/>
</dbReference>
<feature type="compositionally biased region" description="Basic and acidic residues" evidence="5">
    <location>
        <begin position="113"/>
        <end position="133"/>
    </location>
</feature>
<dbReference type="SUPFAM" id="SSF50044">
    <property type="entry name" value="SH3-domain"/>
    <property type="match status" value="3"/>
</dbReference>
<reference evidence="9" key="1">
    <citation type="submission" date="2025-08" db="UniProtKB">
        <authorList>
            <consortium name="RefSeq"/>
        </authorList>
    </citation>
    <scope>IDENTIFICATION</scope>
    <source>
        <tissue evidence="9">Gonad</tissue>
    </source>
</reference>
<accession>A0A6P4YBQ2</accession>
<dbReference type="GO" id="GO:0035591">
    <property type="term" value="F:signaling adaptor activity"/>
    <property type="evidence" value="ECO:0007669"/>
    <property type="project" value="TreeGrafter"/>
</dbReference>
<dbReference type="GO" id="GO:0048013">
    <property type="term" value="P:ephrin receptor signaling pathway"/>
    <property type="evidence" value="ECO:0007669"/>
    <property type="project" value="TreeGrafter"/>
</dbReference>
<dbReference type="PANTHER" id="PTHR19969:SF14">
    <property type="entry name" value="DREADLOCKS, ISOFORM B"/>
    <property type="match status" value="1"/>
</dbReference>
<dbReference type="GO" id="GO:0016477">
    <property type="term" value="P:cell migration"/>
    <property type="evidence" value="ECO:0007669"/>
    <property type="project" value="TreeGrafter"/>
</dbReference>
<evidence type="ECO:0000256" key="3">
    <source>
        <dbReference type="PROSITE-ProRule" id="PRU00191"/>
    </source>
</evidence>
<keyword evidence="8" id="KW-1185">Reference proteome</keyword>
<name>A0A6P4YBQ2_BRABE</name>
<evidence type="ECO:0000256" key="2">
    <source>
        <dbReference type="ARBA" id="ARBA00022999"/>
    </source>
</evidence>
<evidence type="ECO:0000313" key="9">
    <source>
        <dbReference type="RefSeq" id="XP_019616222.1"/>
    </source>
</evidence>
<organism evidence="8 9">
    <name type="scientific">Branchiostoma belcheri</name>
    <name type="common">Amphioxus</name>
    <dbReference type="NCBI Taxonomy" id="7741"/>
    <lineage>
        <taxon>Eukaryota</taxon>
        <taxon>Metazoa</taxon>
        <taxon>Chordata</taxon>
        <taxon>Cephalochordata</taxon>
        <taxon>Leptocardii</taxon>
        <taxon>Amphioxiformes</taxon>
        <taxon>Branchiostomatidae</taxon>
        <taxon>Branchiostoma</taxon>
    </lineage>
</organism>
<dbReference type="PRINTS" id="PR00401">
    <property type="entry name" value="SH2DOMAIN"/>
</dbReference>
<dbReference type="PRINTS" id="PR00452">
    <property type="entry name" value="SH3DOMAIN"/>
</dbReference>
<dbReference type="InterPro" id="IPR000980">
    <property type="entry name" value="SH2"/>
</dbReference>
<dbReference type="InterPro" id="IPR001452">
    <property type="entry name" value="SH3_domain"/>
</dbReference>
<feature type="domain" description="SH3" evidence="7">
    <location>
        <begin position="34"/>
        <end position="93"/>
    </location>
</feature>
<dbReference type="PANTHER" id="PTHR19969">
    <property type="entry name" value="SH2-SH3 ADAPTOR PROTEIN-RELATED"/>
    <property type="match status" value="1"/>
</dbReference>
<keyword evidence="2 3" id="KW-0727">SH2 domain</keyword>
<gene>
    <name evidence="9" type="primary">LOC109463797</name>
</gene>